<comment type="similarity">
    <text evidence="1">Belongs to the short-chain dehydrogenases/reductases (SDR) family.</text>
</comment>
<dbReference type="SUPFAM" id="SSF51735">
    <property type="entry name" value="NAD(P)-binding Rossmann-fold domains"/>
    <property type="match status" value="1"/>
</dbReference>
<keyword evidence="3" id="KW-0812">Transmembrane</keyword>
<keyword evidence="2" id="KW-0560">Oxidoreductase</keyword>
<keyword evidence="5" id="KW-1185">Reference proteome</keyword>
<dbReference type="PANTHER" id="PTHR43899:SF13">
    <property type="entry name" value="RH59310P"/>
    <property type="match status" value="1"/>
</dbReference>
<evidence type="ECO:0000313" key="5">
    <source>
        <dbReference type="Proteomes" id="UP000736335"/>
    </source>
</evidence>
<dbReference type="PANTHER" id="PTHR43899">
    <property type="entry name" value="RH59310P"/>
    <property type="match status" value="1"/>
</dbReference>
<evidence type="ECO:0000256" key="2">
    <source>
        <dbReference type="ARBA" id="ARBA00023002"/>
    </source>
</evidence>
<comment type="caution">
    <text evidence="4">The sequence shown here is derived from an EMBL/GenBank/DDBJ whole genome shotgun (WGS) entry which is preliminary data.</text>
</comment>
<dbReference type="OrthoDB" id="47007at2759"/>
<evidence type="ECO:0000313" key="4">
    <source>
        <dbReference type="EMBL" id="KAF9790488.1"/>
    </source>
</evidence>
<evidence type="ECO:0000256" key="3">
    <source>
        <dbReference type="SAM" id="Phobius"/>
    </source>
</evidence>
<dbReference type="EMBL" id="WIUZ02000002">
    <property type="protein sequence ID" value="KAF9790488.1"/>
    <property type="molecule type" value="Genomic_DNA"/>
</dbReference>
<sequence length="353" mass="39822">MVAHIMLPGPTLSVGPFLRRSGLSNVDVMQDLLSVIGFLFCLYHFRSLLDVIWFYYLRPTDTYRKYLTGPRPYALITGATDGIGKALAKELYDKGFNLIVHGRNEEKILSVIDELKSCSSSGGEVRYFVADAGRDDVDFEEIARKFEGLNVTLMVNNVGGIKIRLERFDEWTEEEHLIQVRTNAIFPTLLTRAFLSSLRATARERPVLVAFMGSTSDETAMPRIPLYTASKAYVRQLAPSLHADERFEIDPNGGHDRNIDGAIEFTLVHLGSVRSGLIVAPVNFWRPSSEEFAKKLVGTFGCGRRYVVPYFGHAVALKMRRSWPEWYVEREVLKSTRAHLDREGRGRLAGLGE</sequence>
<keyword evidence="3" id="KW-1133">Transmembrane helix</keyword>
<dbReference type="GO" id="GO:0016491">
    <property type="term" value="F:oxidoreductase activity"/>
    <property type="evidence" value="ECO:0007669"/>
    <property type="project" value="UniProtKB-KW"/>
</dbReference>
<protein>
    <submittedName>
        <fullName evidence="4">NAD(P)-binding protein</fullName>
    </submittedName>
</protein>
<keyword evidence="3" id="KW-0472">Membrane</keyword>
<dbReference type="PRINTS" id="PR00081">
    <property type="entry name" value="GDHRDH"/>
</dbReference>
<evidence type="ECO:0000256" key="1">
    <source>
        <dbReference type="ARBA" id="ARBA00006484"/>
    </source>
</evidence>
<dbReference type="Gene3D" id="3.40.50.720">
    <property type="entry name" value="NAD(P)-binding Rossmann-like Domain"/>
    <property type="match status" value="1"/>
</dbReference>
<dbReference type="InterPro" id="IPR002347">
    <property type="entry name" value="SDR_fam"/>
</dbReference>
<accession>A0A9P6LAR7</accession>
<feature type="transmembrane region" description="Helical" evidence="3">
    <location>
        <begin position="32"/>
        <end position="57"/>
    </location>
</feature>
<dbReference type="InterPro" id="IPR051019">
    <property type="entry name" value="VLCFA-Steroid_DH"/>
</dbReference>
<reference evidence="4" key="1">
    <citation type="journal article" date="2020" name="Nat. Commun.">
        <title>Large-scale genome sequencing of mycorrhizal fungi provides insights into the early evolution of symbiotic traits.</title>
        <authorList>
            <person name="Miyauchi S."/>
            <person name="Kiss E."/>
            <person name="Kuo A."/>
            <person name="Drula E."/>
            <person name="Kohler A."/>
            <person name="Sanchez-Garcia M."/>
            <person name="Morin E."/>
            <person name="Andreopoulos B."/>
            <person name="Barry K.W."/>
            <person name="Bonito G."/>
            <person name="Buee M."/>
            <person name="Carver A."/>
            <person name="Chen C."/>
            <person name="Cichocki N."/>
            <person name="Clum A."/>
            <person name="Culley D."/>
            <person name="Crous P.W."/>
            <person name="Fauchery L."/>
            <person name="Girlanda M."/>
            <person name="Hayes R.D."/>
            <person name="Keri Z."/>
            <person name="LaButti K."/>
            <person name="Lipzen A."/>
            <person name="Lombard V."/>
            <person name="Magnuson J."/>
            <person name="Maillard F."/>
            <person name="Murat C."/>
            <person name="Nolan M."/>
            <person name="Ohm R.A."/>
            <person name="Pangilinan J."/>
            <person name="Pereira M.F."/>
            <person name="Perotto S."/>
            <person name="Peter M."/>
            <person name="Pfister S."/>
            <person name="Riley R."/>
            <person name="Sitrit Y."/>
            <person name="Stielow J.B."/>
            <person name="Szollosi G."/>
            <person name="Zifcakova L."/>
            <person name="Stursova M."/>
            <person name="Spatafora J.W."/>
            <person name="Tedersoo L."/>
            <person name="Vaario L.M."/>
            <person name="Yamada A."/>
            <person name="Yan M."/>
            <person name="Wang P."/>
            <person name="Xu J."/>
            <person name="Bruns T."/>
            <person name="Baldrian P."/>
            <person name="Vilgalys R."/>
            <person name="Dunand C."/>
            <person name="Henrissat B."/>
            <person name="Grigoriev I.V."/>
            <person name="Hibbett D."/>
            <person name="Nagy L.G."/>
            <person name="Martin F.M."/>
        </authorList>
    </citation>
    <scope>NUCLEOTIDE SEQUENCE</scope>
    <source>
        <strain evidence="4">UH-Tt-Lm1</strain>
    </source>
</reference>
<dbReference type="GO" id="GO:0005783">
    <property type="term" value="C:endoplasmic reticulum"/>
    <property type="evidence" value="ECO:0007669"/>
    <property type="project" value="TreeGrafter"/>
</dbReference>
<gene>
    <name evidence="4" type="ORF">BJ322DRAFT_1036786</name>
</gene>
<dbReference type="Proteomes" id="UP000736335">
    <property type="component" value="Unassembled WGS sequence"/>
</dbReference>
<dbReference type="Pfam" id="PF00106">
    <property type="entry name" value="adh_short"/>
    <property type="match status" value="1"/>
</dbReference>
<reference evidence="4" key="2">
    <citation type="submission" date="2020-11" db="EMBL/GenBank/DDBJ databases">
        <authorList>
            <consortium name="DOE Joint Genome Institute"/>
            <person name="Kuo A."/>
            <person name="Miyauchi S."/>
            <person name="Kiss E."/>
            <person name="Drula E."/>
            <person name="Kohler A."/>
            <person name="Sanchez-Garcia M."/>
            <person name="Andreopoulos B."/>
            <person name="Barry K.W."/>
            <person name="Bonito G."/>
            <person name="Buee M."/>
            <person name="Carver A."/>
            <person name="Chen C."/>
            <person name="Cichocki N."/>
            <person name="Clum A."/>
            <person name="Culley D."/>
            <person name="Crous P.W."/>
            <person name="Fauchery L."/>
            <person name="Girlanda M."/>
            <person name="Hayes R."/>
            <person name="Keri Z."/>
            <person name="Labutti K."/>
            <person name="Lipzen A."/>
            <person name="Lombard V."/>
            <person name="Magnuson J."/>
            <person name="Maillard F."/>
            <person name="Morin E."/>
            <person name="Murat C."/>
            <person name="Nolan M."/>
            <person name="Ohm R."/>
            <person name="Pangilinan J."/>
            <person name="Pereira M."/>
            <person name="Perotto S."/>
            <person name="Peter M."/>
            <person name="Riley R."/>
            <person name="Sitrit Y."/>
            <person name="Stielow B."/>
            <person name="Szollosi G."/>
            <person name="Zifcakova L."/>
            <person name="Stursova M."/>
            <person name="Spatafora J.W."/>
            <person name="Tedersoo L."/>
            <person name="Vaario L.-M."/>
            <person name="Yamada A."/>
            <person name="Yan M."/>
            <person name="Wang P."/>
            <person name="Xu J."/>
            <person name="Bruns T."/>
            <person name="Baldrian P."/>
            <person name="Vilgalys R."/>
            <person name="Henrissat B."/>
            <person name="Grigoriev I.V."/>
            <person name="Hibbett D."/>
            <person name="Nagy L.G."/>
            <person name="Martin F.M."/>
        </authorList>
    </citation>
    <scope>NUCLEOTIDE SEQUENCE</scope>
    <source>
        <strain evidence="4">UH-Tt-Lm1</strain>
    </source>
</reference>
<proteinExistence type="inferred from homology"/>
<dbReference type="AlphaFoldDB" id="A0A9P6LAR7"/>
<dbReference type="InterPro" id="IPR036291">
    <property type="entry name" value="NAD(P)-bd_dom_sf"/>
</dbReference>
<organism evidence="4 5">
    <name type="scientific">Thelephora terrestris</name>
    <dbReference type="NCBI Taxonomy" id="56493"/>
    <lineage>
        <taxon>Eukaryota</taxon>
        <taxon>Fungi</taxon>
        <taxon>Dikarya</taxon>
        <taxon>Basidiomycota</taxon>
        <taxon>Agaricomycotina</taxon>
        <taxon>Agaricomycetes</taxon>
        <taxon>Thelephorales</taxon>
        <taxon>Thelephoraceae</taxon>
        <taxon>Thelephora</taxon>
    </lineage>
</organism>
<name>A0A9P6LAR7_9AGAM</name>